<gene>
    <name evidence="1" type="ORF">EJP77_07010</name>
</gene>
<proteinExistence type="predicted"/>
<name>A0A433XH52_9BACL</name>
<comment type="caution">
    <text evidence="1">The sequence shown here is derived from an EMBL/GenBank/DDBJ whole genome shotgun (WGS) entry which is preliminary data.</text>
</comment>
<organism evidence="1 2">
    <name type="scientific">Paenibacillus zeisoli</name>
    <dbReference type="NCBI Taxonomy" id="2496267"/>
    <lineage>
        <taxon>Bacteria</taxon>
        <taxon>Bacillati</taxon>
        <taxon>Bacillota</taxon>
        <taxon>Bacilli</taxon>
        <taxon>Bacillales</taxon>
        <taxon>Paenibacillaceae</taxon>
        <taxon>Paenibacillus</taxon>
    </lineage>
</organism>
<dbReference type="RefSeq" id="WP_127198506.1">
    <property type="nucleotide sequence ID" value="NZ_RZNX01000002.1"/>
</dbReference>
<dbReference type="AlphaFoldDB" id="A0A433XH52"/>
<dbReference type="Proteomes" id="UP000272464">
    <property type="component" value="Unassembled WGS sequence"/>
</dbReference>
<dbReference type="EMBL" id="RZNX01000002">
    <property type="protein sequence ID" value="RUT33391.1"/>
    <property type="molecule type" value="Genomic_DNA"/>
</dbReference>
<evidence type="ECO:0000313" key="1">
    <source>
        <dbReference type="EMBL" id="RUT33391.1"/>
    </source>
</evidence>
<keyword evidence="2" id="KW-1185">Reference proteome</keyword>
<sequence>MNNEQDMKSDLQMPDKAYRLALRSFAGQGTASMNAEFSEELGAGSSESEVAQWVNKNLGRQAKLK</sequence>
<accession>A0A433XH52</accession>
<evidence type="ECO:0000313" key="2">
    <source>
        <dbReference type="Proteomes" id="UP000272464"/>
    </source>
</evidence>
<reference evidence="1 2" key="1">
    <citation type="submission" date="2018-12" db="EMBL/GenBank/DDBJ databases">
        <authorList>
            <person name="Sun L."/>
            <person name="Chen Z."/>
        </authorList>
    </citation>
    <scope>NUCLEOTIDE SEQUENCE [LARGE SCALE GENOMIC DNA]</scope>
    <source>
        <strain evidence="1 2">3-5-3</strain>
    </source>
</reference>
<protein>
    <submittedName>
        <fullName evidence="1">Uncharacterized protein</fullName>
    </submittedName>
</protein>